<dbReference type="InterPro" id="IPR036237">
    <property type="entry name" value="Xyl_isomerase-like_sf"/>
</dbReference>
<dbReference type="InterPro" id="IPR050312">
    <property type="entry name" value="IolE/XylAMocC-like"/>
</dbReference>
<evidence type="ECO:0000259" key="1">
    <source>
        <dbReference type="Pfam" id="PF01261"/>
    </source>
</evidence>
<dbReference type="PANTHER" id="PTHR12110:SF52">
    <property type="entry name" value="XYLOSE ISOMERASE"/>
    <property type="match status" value="1"/>
</dbReference>
<dbReference type="Gene3D" id="3.20.20.150">
    <property type="entry name" value="Divalent-metal-dependent TIM barrel enzymes"/>
    <property type="match status" value="1"/>
</dbReference>
<dbReference type="EC" id="5.3.99.-" evidence="2"/>
<reference evidence="2 3" key="1">
    <citation type="submission" date="2019-02" db="EMBL/GenBank/DDBJ databases">
        <title>Deep-cultivation of Planctomycetes and their phenomic and genomic characterization uncovers novel biology.</title>
        <authorList>
            <person name="Wiegand S."/>
            <person name="Jogler M."/>
            <person name="Boedeker C."/>
            <person name="Pinto D."/>
            <person name="Vollmers J."/>
            <person name="Rivas-Marin E."/>
            <person name="Kohn T."/>
            <person name="Peeters S.H."/>
            <person name="Heuer A."/>
            <person name="Rast P."/>
            <person name="Oberbeckmann S."/>
            <person name="Bunk B."/>
            <person name="Jeske O."/>
            <person name="Meyerdierks A."/>
            <person name="Storesund J.E."/>
            <person name="Kallscheuer N."/>
            <person name="Luecker S."/>
            <person name="Lage O.M."/>
            <person name="Pohl T."/>
            <person name="Merkel B.J."/>
            <person name="Hornburger P."/>
            <person name="Mueller R.-W."/>
            <person name="Bruemmer F."/>
            <person name="Labrenz M."/>
            <person name="Spormann A.M."/>
            <person name="Op Den Camp H."/>
            <person name="Overmann J."/>
            <person name="Amann R."/>
            <person name="Jetten M.S.M."/>
            <person name="Mascher T."/>
            <person name="Medema M.H."/>
            <person name="Devos D.P."/>
            <person name="Kaster A.-K."/>
            <person name="Ovreas L."/>
            <person name="Rohde M."/>
            <person name="Galperin M.Y."/>
            <person name="Jogler C."/>
        </authorList>
    </citation>
    <scope>NUCLEOTIDE SEQUENCE [LARGE SCALE GENOMIC DNA]</scope>
    <source>
        <strain evidence="2 3">Pla22</strain>
    </source>
</reference>
<dbReference type="SUPFAM" id="SSF51658">
    <property type="entry name" value="Xylose isomerase-like"/>
    <property type="match status" value="1"/>
</dbReference>
<dbReference type="RefSeq" id="WP_146513002.1">
    <property type="nucleotide sequence ID" value="NZ_SJPI01000001.1"/>
</dbReference>
<protein>
    <submittedName>
        <fullName evidence="2">Inosose isomerase</fullName>
        <ecNumber evidence="2">5.3.99.-</ecNumber>
    </submittedName>
</protein>
<dbReference type="Pfam" id="PF01261">
    <property type="entry name" value="AP_endonuc_2"/>
    <property type="match status" value="1"/>
</dbReference>
<sequence>MNTFAVSQLSTLRWSMEQDASAYSAMGFEGIGLYRPKLDDFGIDRTIELLCESSLHVTSLSWAGGFTGSCGLGVDDSVRDAIKAVREAANLRADTLIVLAGGRNNHIRSHARRTLCDALREVSAAAESFDVHLSLEPIHPGCGDEWSFIHDLRTTLDIIEDVGSTHLGLALDTYHVGMDDDTIKWLPDLKPHLNLVQFGDGRHSPVGEMNRCLLGEGCVPLQRFYEALVEQGYQGPMEVELLGEDIENVSYEQVLQHAKLFFDRLSGSVSRS</sequence>
<dbReference type="Proteomes" id="UP000316598">
    <property type="component" value="Unassembled WGS sequence"/>
</dbReference>
<name>A0A5C5WPJ4_9BACT</name>
<comment type="caution">
    <text evidence="2">The sequence shown here is derived from an EMBL/GenBank/DDBJ whole genome shotgun (WGS) entry which is preliminary data.</text>
</comment>
<organism evidence="2 3">
    <name type="scientific">Rubripirellula amarantea</name>
    <dbReference type="NCBI Taxonomy" id="2527999"/>
    <lineage>
        <taxon>Bacteria</taxon>
        <taxon>Pseudomonadati</taxon>
        <taxon>Planctomycetota</taxon>
        <taxon>Planctomycetia</taxon>
        <taxon>Pirellulales</taxon>
        <taxon>Pirellulaceae</taxon>
        <taxon>Rubripirellula</taxon>
    </lineage>
</organism>
<dbReference type="PANTHER" id="PTHR12110">
    <property type="entry name" value="HYDROXYPYRUVATE ISOMERASE"/>
    <property type="match status" value="1"/>
</dbReference>
<accession>A0A5C5WPJ4</accession>
<dbReference type="InterPro" id="IPR013022">
    <property type="entry name" value="Xyl_isomerase-like_TIM-brl"/>
</dbReference>
<dbReference type="AlphaFoldDB" id="A0A5C5WPJ4"/>
<gene>
    <name evidence="2" type="primary">iolI_1</name>
    <name evidence="2" type="ORF">Pla22_02920</name>
</gene>
<evidence type="ECO:0000313" key="2">
    <source>
        <dbReference type="EMBL" id="TWT52666.1"/>
    </source>
</evidence>
<dbReference type="GO" id="GO:0016853">
    <property type="term" value="F:isomerase activity"/>
    <property type="evidence" value="ECO:0007669"/>
    <property type="project" value="UniProtKB-KW"/>
</dbReference>
<dbReference type="EMBL" id="SJPI01000001">
    <property type="protein sequence ID" value="TWT52666.1"/>
    <property type="molecule type" value="Genomic_DNA"/>
</dbReference>
<evidence type="ECO:0000313" key="3">
    <source>
        <dbReference type="Proteomes" id="UP000316598"/>
    </source>
</evidence>
<proteinExistence type="predicted"/>
<feature type="domain" description="Xylose isomerase-like TIM barrel" evidence="1">
    <location>
        <begin position="23"/>
        <end position="248"/>
    </location>
</feature>
<dbReference type="OrthoDB" id="9782626at2"/>
<keyword evidence="3" id="KW-1185">Reference proteome</keyword>
<keyword evidence="2" id="KW-0413">Isomerase</keyword>